<organism evidence="1 2">
    <name type="scientific">Aestuariispira insulae</name>
    <dbReference type="NCBI Taxonomy" id="1461337"/>
    <lineage>
        <taxon>Bacteria</taxon>
        <taxon>Pseudomonadati</taxon>
        <taxon>Pseudomonadota</taxon>
        <taxon>Alphaproteobacteria</taxon>
        <taxon>Rhodospirillales</taxon>
        <taxon>Kiloniellaceae</taxon>
        <taxon>Aestuariispira</taxon>
    </lineage>
</organism>
<evidence type="ECO:0000313" key="1">
    <source>
        <dbReference type="EMBL" id="RED48551.1"/>
    </source>
</evidence>
<dbReference type="AlphaFoldDB" id="A0A3D9HH22"/>
<accession>A0A3D9HH22</accession>
<dbReference type="Proteomes" id="UP000256845">
    <property type="component" value="Unassembled WGS sequence"/>
</dbReference>
<evidence type="ECO:0000313" key="2">
    <source>
        <dbReference type="Proteomes" id="UP000256845"/>
    </source>
</evidence>
<keyword evidence="2" id="KW-1185">Reference proteome</keyword>
<dbReference type="EMBL" id="QRDW01000007">
    <property type="protein sequence ID" value="RED48551.1"/>
    <property type="molecule type" value="Genomic_DNA"/>
</dbReference>
<protein>
    <submittedName>
        <fullName evidence="1">Uncharacterized protein Usg</fullName>
    </submittedName>
</protein>
<comment type="caution">
    <text evidence="1">The sequence shown here is derived from an EMBL/GenBank/DDBJ whole genome shotgun (WGS) entry which is preliminary data.</text>
</comment>
<dbReference type="RefSeq" id="WP_115937498.1">
    <property type="nucleotide sequence ID" value="NZ_QRDW01000007.1"/>
</dbReference>
<reference evidence="1 2" key="1">
    <citation type="submission" date="2018-07" db="EMBL/GenBank/DDBJ databases">
        <title>Genomic Encyclopedia of Type Strains, Phase III (KMG-III): the genomes of soil and plant-associated and newly described type strains.</title>
        <authorList>
            <person name="Whitman W."/>
        </authorList>
    </citation>
    <scope>NUCLEOTIDE SEQUENCE [LARGE SCALE GENOMIC DNA]</scope>
    <source>
        <strain evidence="1 2">CECT 8488</strain>
    </source>
</reference>
<name>A0A3D9HH22_9PROT</name>
<dbReference type="InterPro" id="IPR009354">
    <property type="entry name" value="Usg"/>
</dbReference>
<gene>
    <name evidence="1" type="ORF">DFP90_10754</name>
</gene>
<dbReference type="Pfam" id="PF06233">
    <property type="entry name" value="Usg"/>
    <property type="match status" value="1"/>
</dbReference>
<proteinExistence type="predicted"/>
<sequence>MDYKQSNPLDLQLKGYRLATAEIIYHLPDHPKLLQSFLWQFYDVIPDFPELHKFLDFWRDNLDGPLHSVRVSSQELITPGDSRFVDVQYTLH</sequence>
<dbReference type="OrthoDB" id="9811054at2"/>